<organism evidence="1 2">
    <name type="scientific">Chryseobacterium pennipullorum</name>
    <dbReference type="NCBI Taxonomy" id="2258963"/>
    <lineage>
        <taxon>Bacteria</taxon>
        <taxon>Pseudomonadati</taxon>
        <taxon>Bacteroidota</taxon>
        <taxon>Flavobacteriia</taxon>
        <taxon>Flavobacteriales</taxon>
        <taxon>Weeksellaceae</taxon>
        <taxon>Chryseobacterium group</taxon>
        <taxon>Chryseobacterium</taxon>
    </lineage>
</organism>
<name>A0A3D9AY33_9FLAO</name>
<evidence type="ECO:0008006" key="3">
    <source>
        <dbReference type="Google" id="ProtNLM"/>
    </source>
</evidence>
<dbReference type="OrthoDB" id="1257188at2"/>
<proteinExistence type="predicted"/>
<comment type="caution">
    <text evidence="1">The sequence shown here is derived from an EMBL/GenBank/DDBJ whole genome shotgun (WGS) entry which is preliminary data.</text>
</comment>
<dbReference type="Proteomes" id="UP000256257">
    <property type="component" value="Unassembled WGS sequence"/>
</dbReference>
<dbReference type="AlphaFoldDB" id="A0A3D9AY33"/>
<evidence type="ECO:0000313" key="1">
    <source>
        <dbReference type="EMBL" id="REC46248.1"/>
    </source>
</evidence>
<accession>A0A3D9AY33</accession>
<dbReference type="PROSITE" id="PS51257">
    <property type="entry name" value="PROKAR_LIPOPROTEIN"/>
    <property type="match status" value="1"/>
</dbReference>
<dbReference type="RefSeq" id="WP_115929068.1">
    <property type="nucleotide sequence ID" value="NZ_QNVV01000014.1"/>
</dbReference>
<reference evidence="1 2" key="1">
    <citation type="submission" date="2018-06" db="EMBL/GenBank/DDBJ databases">
        <title>Novel Chryseobacterium species.</title>
        <authorList>
            <person name="Newman J."/>
            <person name="Hugo C."/>
            <person name="Oosthuizen L."/>
            <person name="Charimba G."/>
        </authorList>
    </citation>
    <scope>NUCLEOTIDE SEQUENCE [LARGE SCALE GENOMIC DNA]</scope>
    <source>
        <strain evidence="1 2">7_F195</strain>
    </source>
</reference>
<protein>
    <recommendedName>
        <fullName evidence="3">Lipoprotein</fullName>
    </recommendedName>
</protein>
<dbReference type="EMBL" id="QNVV01000014">
    <property type="protein sequence ID" value="REC46248.1"/>
    <property type="molecule type" value="Genomic_DNA"/>
</dbReference>
<keyword evidence="2" id="KW-1185">Reference proteome</keyword>
<sequence>MSKKLITVWILMCAGLMLQSCKNYYYFKHTPAVNNEEGNKIHQLKFSNENMEFVTFSDYQFNSINQKYVFFTTKDVSRILKTHMKKPVTEQFLFMYTNMSIYNNLLGFSYEGTSLEDVEKEYGRTPDVDLGNGILYTYDSGTFNVVDIYKKYNGGVVRFINLNSPNEKDPENKKFHLEVKNLFFGLNGGLWDKNAADFQ</sequence>
<evidence type="ECO:0000313" key="2">
    <source>
        <dbReference type="Proteomes" id="UP000256257"/>
    </source>
</evidence>
<gene>
    <name evidence="1" type="ORF">DRF67_14755</name>
</gene>